<dbReference type="SUPFAM" id="SSF53955">
    <property type="entry name" value="Lysozyme-like"/>
    <property type="match status" value="1"/>
</dbReference>
<keyword evidence="3" id="KW-1185">Reference proteome</keyword>
<proteinExistence type="predicted"/>
<dbReference type="InterPro" id="IPR023346">
    <property type="entry name" value="Lysozyme-like_dom_sf"/>
</dbReference>
<dbReference type="EMBL" id="JACSQN010000009">
    <property type="protein sequence ID" value="MBD7985098.1"/>
    <property type="molecule type" value="Genomic_DNA"/>
</dbReference>
<sequence length="230" mass="25293">MDAHAIRSLMDIQAMQTLGSVQNFANSQESNSSLFTSMINDLLKESTGEASEFGALPQQSFGMLGGLKQIDGLRYDGFNGVYMPANLSNSLTNVRNEEPTTHDRHSYNDVIKQAAQIYKLPENLIKSVIKQESNFNNTVVSKAGAAGLMQLMPGTARLLGVTDSFDPEQNIMGGAKYIRQMLDQFGNVELALAAYNAGPGNVKKYGGIPPFKETQQYVTKVLSYYNRFEI</sequence>
<dbReference type="CDD" id="cd00254">
    <property type="entry name" value="LT-like"/>
    <property type="match status" value="1"/>
</dbReference>
<dbReference type="RefSeq" id="WP_191694925.1">
    <property type="nucleotide sequence ID" value="NZ_JACSQN010000009.1"/>
</dbReference>
<dbReference type="Gene3D" id="1.10.530.10">
    <property type="match status" value="1"/>
</dbReference>
<dbReference type="Pfam" id="PF01464">
    <property type="entry name" value="SLT"/>
    <property type="match status" value="1"/>
</dbReference>
<dbReference type="Proteomes" id="UP000626786">
    <property type="component" value="Unassembled WGS sequence"/>
</dbReference>
<accession>A0ABR8UAP3</accession>
<comment type="caution">
    <text evidence="2">The sequence shown here is derived from an EMBL/GenBank/DDBJ whole genome shotgun (WGS) entry which is preliminary data.</text>
</comment>
<dbReference type="PANTHER" id="PTHR37423:SF2">
    <property type="entry name" value="MEMBRANE-BOUND LYTIC MUREIN TRANSGLYCOSYLASE C"/>
    <property type="match status" value="1"/>
</dbReference>
<dbReference type="PANTHER" id="PTHR37423">
    <property type="entry name" value="SOLUBLE LYTIC MUREIN TRANSGLYCOSYLASE-RELATED"/>
    <property type="match status" value="1"/>
</dbReference>
<gene>
    <name evidence="2" type="ORF">H9649_10910</name>
</gene>
<name>A0ABR8UAP3_9BACL</name>
<protein>
    <submittedName>
        <fullName evidence="2">Lytic transglycosylase domain-containing protein</fullName>
    </submittedName>
</protein>
<feature type="domain" description="Transglycosylase SLT" evidence="1">
    <location>
        <begin position="110"/>
        <end position="216"/>
    </location>
</feature>
<evidence type="ECO:0000259" key="1">
    <source>
        <dbReference type="Pfam" id="PF01464"/>
    </source>
</evidence>
<dbReference type="InterPro" id="IPR008258">
    <property type="entry name" value="Transglycosylase_SLT_dom_1"/>
</dbReference>
<reference evidence="2 3" key="1">
    <citation type="submission" date="2020-08" db="EMBL/GenBank/DDBJ databases">
        <title>A Genomic Blueprint of the Chicken Gut Microbiome.</title>
        <authorList>
            <person name="Gilroy R."/>
            <person name="Ravi A."/>
            <person name="Getino M."/>
            <person name="Pursley I."/>
            <person name="Horton D.L."/>
            <person name="Alikhan N.-F."/>
            <person name="Baker D."/>
            <person name="Gharbi K."/>
            <person name="Hall N."/>
            <person name="Watson M."/>
            <person name="Adriaenssens E.M."/>
            <person name="Foster-Nyarko E."/>
            <person name="Jarju S."/>
            <person name="Secka A."/>
            <person name="Antonio M."/>
            <person name="Oren A."/>
            <person name="Chaudhuri R."/>
            <person name="La Ragione R.M."/>
            <person name="Hildebrand F."/>
            <person name="Pallen M.J."/>
        </authorList>
    </citation>
    <scope>NUCLEOTIDE SEQUENCE [LARGE SCALE GENOMIC DNA]</scope>
    <source>
        <strain evidence="2 3">Sa2YVA2</strain>
    </source>
</reference>
<evidence type="ECO:0000313" key="2">
    <source>
        <dbReference type="EMBL" id="MBD7985098.1"/>
    </source>
</evidence>
<organism evidence="2 3">
    <name type="scientific">Sporosarcina quadrami</name>
    <dbReference type="NCBI Taxonomy" id="2762234"/>
    <lineage>
        <taxon>Bacteria</taxon>
        <taxon>Bacillati</taxon>
        <taxon>Bacillota</taxon>
        <taxon>Bacilli</taxon>
        <taxon>Bacillales</taxon>
        <taxon>Caryophanaceae</taxon>
        <taxon>Sporosarcina</taxon>
    </lineage>
</organism>
<evidence type="ECO:0000313" key="3">
    <source>
        <dbReference type="Proteomes" id="UP000626786"/>
    </source>
</evidence>